<dbReference type="RefSeq" id="XP_029906187.1">
    <property type="nucleotide sequence ID" value="XM_030050327.1"/>
</dbReference>
<evidence type="ECO:0000259" key="20">
    <source>
        <dbReference type="PROSITE" id="PS51293"/>
    </source>
</evidence>
<evidence type="ECO:0000256" key="3">
    <source>
        <dbReference type="ARBA" id="ARBA00022670"/>
    </source>
</evidence>
<evidence type="ECO:0000313" key="23">
    <source>
        <dbReference type="Proteomes" id="UP000472263"/>
    </source>
</evidence>
<dbReference type="GO" id="GO:0008237">
    <property type="term" value="F:metallopeptidase activity"/>
    <property type="evidence" value="ECO:0007669"/>
    <property type="project" value="UniProtKB-KW"/>
</dbReference>
<dbReference type="InterPro" id="IPR050242">
    <property type="entry name" value="JAMM_MPN+_peptidase_M67A"/>
</dbReference>
<organism evidence="22 23">
    <name type="scientific">Myripristis murdjan</name>
    <name type="common">pinecone soldierfish</name>
    <dbReference type="NCBI Taxonomy" id="586833"/>
    <lineage>
        <taxon>Eukaryota</taxon>
        <taxon>Metazoa</taxon>
        <taxon>Chordata</taxon>
        <taxon>Craniata</taxon>
        <taxon>Vertebrata</taxon>
        <taxon>Euteleostomi</taxon>
        <taxon>Actinopterygii</taxon>
        <taxon>Neopterygii</taxon>
        <taxon>Teleostei</taxon>
        <taxon>Neoteleostei</taxon>
        <taxon>Acanthomorphata</taxon>
        <taxon>Holocentriformes</taxon>
        <taxon>Holocentridae</taxon>
        <taxon>Myripristis</taxon>
    </lineage>
</organism>
<dbReference type="SUPFAM" id="SSF102712">
    <property type="entry name" value="JAB1/MPN domain"/>
    <property type="match status" value="1"/>
</dbReference>
<dbReference type="InterPro" id="IPR037518">
    <property type="entry name" value="MPN"/>
</dbReference>
<dbReference type="GeneTree" id="ENSGT00940000157721"/>
<reference evidence="22" key="2">
    <citation type="submission" date="2025-08" db="UniProtKB">
        <authorList>
            <consortium name="Ensembl"/>
        </authorList>
    </citation>
    <scope>IDENTIFICATION</scope>
</reference>
<dbReference type="Proteomes" id="UP000472263">
    <property type="component" value="Chromosome 4"/>
</dbReference>
<feature type="domain" description="MPN" evidence="18">
    <location>
        <begin position="587"/>
        <end position="721"/>
    </location>
</feature>
<dbReference type="Gene3D" id="1.10.10.10">
    <property type="entry name" value="Winged helix-like DNA-binding domain superfamily/Winged helix DNA-binding domain"/>
    <property type="match status" value="1"/>
</dbReference>
<dbReference type="OrthoDB" id="7464992at2759"/>
<dbReference type="PROSITE" id="PS50090">
    <property type="entry name" value="MYB_LIKE"/>
    <property type="match status" value="1"/>
</dbReference>
<feature type="domain" description="Myb-like" evidence="17">
    <location>
        <begin position="98"/>
        <end position="148"/>
    </location>
</feature>
<dbReference type="FunFam" id="1.10.10.10:FF:000193">
    <property type="entry name" value="histone H2A deubiquitinase MYSM1 isoform X1"/>
    <property type="match status" value="1"/>
</dbReference>
<dbReference type="InterPro" id="IPR036388">
    <property type="entry name" value="WH-like_DNA-bd_sf"/>
</dbReference>
<dbReference type="Ensembl" id="ENSMMDT00005034179.1">
    <property type="protein sequence ID" value="ENSMMDP00005033438.1"/>
    <property type="gene ID" value="ENSMMDG00005015745.1"/>
</dbReference>
<dbReference type="GO" id="GO:1904888">
    <property type="term" value="P:cranial skeletal system development"/>
    <property type="evidence" value="ECO:0007669"/>
    <property type="project" value="Ensembl"/>
</dbReference>
<feature type="compositionally biased region" description="Polar residues" evidence="16">
    <location>
        <begin position="272"/>
        <end position="283"/>
    </location>
</feature>
<dbReference type="FunFam" id="1.10.10.60:FF:000151">
    <property type="entry name" value="histone H2A deubiquitinase MYSM1 isoform X2"/>
    <property type="match status" value="1"/>
</dbReference>
<evidence type="ECO:0000313" key="22">
    <source>
        <dbReference type="Ensembl" id="ENSMMDP00005033438.1"/>
    </source>
</evidence>
<keyword evidence="13" id="KW-0804">Transcription</keyword>
<dbReference type="CDD" id="cd00167">
    <property type="entry name" value="SANT"/>
    <property type="match status" value="1"/>
</dbReference>
<feature type="domain" description="SWIRM" evidence="19">
    <location>
        <begin position="384"/>
        <end position="482"/>
    </location>
</feature>
<feature type="compositionally biased region" description="Low complexity" evidence="16">
    <location>
        <begin position="871"/>
        <end position="884"/>
    </location>
</feature>
<gene>
    <name evidence="22" type="primary">MYSM1</name>
    <name evidence="22" type="synonym">mysm1</name>
</gene>
<dbReference type="PROSITE" id="PS51293">
    <property type="entry name" value="SANT"/>
    <property type="match status" value="1"/>
</dbReference>
<reference evidence="22" key="3">
    <citation type="submission" date="2025-09" db="UniProtKB">
        <authorList>
            <consortium name="Ensembl"/>
        </authorList>
    </citation>
    <scope>IDENTIFICATION</scope>
</reference>
<dbReference type="PROSITE" id="PS51294">
    <property type="entry name" value="HTH_MYB"/>
    <property type="match status" value="1"/>
</dbReference>
<dbReference type="Gene3D" id="3.40.140.10">
    <property type="entry name" value="Cytidine Deaminase, domain 2"/>
    <property type="match status" value="1"/>
</dbReference>
<dbReference type="FunCoup" id="A0A667Z4A1">
    <property type="interactions" value="933"/>
</dbReference>
<dbReference type="GO" id="GO:0046872">
    <property type="term" value="F:metal ion binding"/>
    <property type="evidence" value="ECO:0007669"/>
    <property type="project" value="UniProtKB-KW"/>
</dbReference>
<dbReference type="PROSITE" id="PS50934">
    <property type="entry name" value="SWIRM"/>
    <property type="match status" value="1"/>
</dbReference>
<evidence type="ECO:0000259" key="21">
    <source>
        <dbReference type="PROSITE" id="PS51294"/>
    </source>
</evidence>
<dbReference type="CDD" id="cd08067">
    <property type="entry name" value="MPN_2A_DUB"/>
    <property type="match status" value="1"/>
</dbReference>
<evidence type="ECO:0000256" key="15">
    <source>
        <dbReference type="ARBA" id="ARBA00032256"/>
    </source>
</evidence>
<evidence type="ECO:0000256" key="2">
    <source>
        <dbReference type="ARBA" id="ARBA00007194"/>
    </source>
</evidence>
<dbReference type="InterPro" id="IPR009057">
    <property type="entry name" value="Homeodomain-like_sf"/>
</dbReference>
<evidence type="ECO:0000256" key="14">
    <source>
        <dbReference type="ARBA" id="ARBA00023242"/>
    </source>
</evidence>
<evidence type="ECO:0000259" key="19">
    <source>
        <dbReference type="PROSITE" id="PS50934"/>
    </source>
</evidence>
<feature type="compositionally biased region" description="Polar residues" evidence="16">
    <location>
        <begin position="95"/>
        <end position="107"/>
    </location>
</feature>
<dbReference type="AlphaFoldDB" id="A0A667Z4A1"/>
<keyword evidence="3" id="KW-0645">Protease</keyword>
<dbReference type="InterPro" id="IPR000555">
    <property type="entry name" value="JAMM/MPN+_dom"/>
</dbReference>
<dbReference type="InterPro" id="IPR017930">
    <property type="entry name" value="Myb_dom"/>
</dbReference>
<dbReference type="GO" id="GO:0006508">
    <property type="term" value="P:proteolysis"/>
    <property type="evidence" value="ECO:0007669"/>
    <property type="project" value="UniProtKB-KW"/>
</dbReference>
<dbReference type="Gene3D" id="1.10.10.60">
    <property type="entry name" value="Homeodomain-like"/>
    <property type="match status" value="1"/>
</dbReference>
<feature type="domain" description="HTH myb-type" evidence="21">
    <location>
        <begin position="105"/>
        <end position="152"/>
    </location>
</feature>
<feature type="region of interest" description="Disordered" evidence="16">
    <location>
        <begin position="294"/>
        <end position="342"/>
    </location>
</feature>
<evidence type="ECO:0000256" key="4">
    <source>
        <dbReference type="ARBA" id="ARBA00022723"/>
    </source>
</evidence>
<feature type="region of interest" description="Disordered" evidence="16">
    <location>
        <begin position="266"/>
        <end position="285"/>
    </location>
</feature>
<sequence length="901" mass="100902">MTDEVDVDIEGDEFDASVGGLEGGGLLQDQFLQSAWKTSTGILPWELDSSISAENREVIEKMLLEEQYYLTGKDIPNNVWRNDTNTKSKVKKSPTKASASGASSRWSQQEKELFEEGLAQFGRRWTKIAKLVGSRTVLQVKSYARQYFKHKAKSESRAAAPSVGPVKDIQALQSTSSHVSALANAVRIEKLSDDEDEEVDITDDLSDNGVLGDKSQAVLKTESCQSGQFAGTEINTDSPTQGQITQVEPIQNEAWLALVDSSNEKVVKDQPGHNTTSQRSHQLLSPVLCSEELGVPGLDEKGGEVISSLPNNPPEGAGAESEKMTDQHHVPQSQSSQCESSEEKCPLDEACISRADSGEKAYQSPNDRPEEDQEGEEDEEEEELKAPEQEIEMDMETITEDEKQAIPEFFEGRPSKTPERYLKIRNYILDQWLKSKPKYLNKTSVRPGLKNCGDVNCIGRVHTYLELIGAINFNCEQAVYNRPKVMDRSKHKEGKDALEAYQLAQRLQSMRTRKRRVRDIWGNWCDARDLEGQTFEHLSAEELALRREEMKKQPKPCKMSRHKGSFDPFQLIPCRSFGEDVQEPFQVIVCAEALLIMDMHAHVSRGEVIGLLGGVFNDEGKVLKICAAEPCNSVSTGLQCEMDPVSQTQACEMLSALGLSVVGWYHSHPTFHPNPSLRDIHTQDQFQSYFSRGGAPFIGMIVSPYDPANPSPHSQTTCLLVRENQEPSGPQKLPYKFDFLPSQDIPDWEQMLRRAQWIIHKYSQTQGSVQMDRFFRRDSHLTCLEKMLSSLARYLEPLPDDEGDPFLTQIQTLFQSDFIAKQPSYQDEGEASNVSSRPTESDDFAFDQPISSEKPQEGDCDGESSRAPDWEPTTETTNTETDSTPVLHLGSVLLTGHDYLL</sequence>
<dbReference type="InterPro" id="IPR017884">
    <property type="entry name" value="SANT_dom"/>
</dbReference>
<evidence type="ECO:0000256" key="12">
    <source>
        <dbReference type="ARBA" id="ARBA00023159"/>
    </source>
</evidence>
<dbReference type="GO" id="GO:0005634">
    <property type="term" value="C:nucleus"/>
    <property type="evidence" value="ECO:0007669"/>
    <property type="project" value="UniProtKB-SubCell"/>
</dbReference>
<dbReference type="InParanoid" id="A0A667Z4A1"/>
<evidence type="ECO:0000256" key="9">
    <source>
        <dbReference type="ARBA" id="ARBA00023015"/>
    </source>
</evidence>
<evidence type="ECO:0000259" key="18">
    <source>
        <dbReference type="PROSITE" id="PS50249"/>
    </source>
</evidence>
<comment type="similarity">
    <text evidence="2">Belongs to the peptidase M67A family. MYSM1 subfamily.</text>
</comment>
<keyword evidence="11" id="KW-0238">DNA-binding</keyword>
<evidence type="ECO:0000256" key="13">
    <source>
        <dbReference type="ARBA" id="ARBA00023163"/>
    </source>
</evidence>
<keyword evidence="6" id="KW-0378">Hydrolase</keyword>
<evidence type="ECO:0000256" key="16">
    <source>
        <dbReference type="SAM" id="MobiDB-lite"/>
    </source>
</evidence>
<reference evidence="22" key="1">
    <citation type="submission" date="2019-06" db="EMBL/GenBank/DDBJ databases">
        <authorList>
            <consortium name="Wellcome Sanger Institute Data Sharing"/>
        </authorList>
    </citation>
    <scope>NUCLEOTIDE SEQUENCE [LARGE SCALE GENOMIC DNA]</scope>
</reference>
<keyword evidence="14" id="KW-0539">Nucleus</keyword>
<dbReference type="Pfam" id="PF04433">
    <property type="entry name" value="SWIRM"/>
    <property type="match status" value="1"/>
</dbReference>
<accession>A0A667Z4A1</accession>
<evidence type="ECO:0000256" key="8">
    <source>
        <dbReference type="ARBA" id="ARBA00022853"/>
    </source>
</evidence>
<evidence type="ECO:0000256" key="10">
    <source>
        <dbReference type="ARBA" id="ARBA00023049"/>
    </source>
</evidence>
<keyword evidence="5" id="KW-0833">Ubl conjugation pathway</keyword>
<feature type="compositionally biased region" description="Basic and acidic residues" evidence="16">
    <location>
        <begin position="320"/>
        <end position="329"/>
    </location>
</feature>
<evidence type="ECO:0000256" key="11">
    <source>
        <dbReference type="ARBA" id="ARBA00023125"/>
    </source>
</evidence>
<evidence type="ECO:0000256" key="7">
    <source>
        <dbReference type="ARBA" id="ARBA00022833"/>
    </source>
</evidence>
<evidence type="ECO:0000256" key="5">
    <source>
        <dbReference type="ARBA" id="ARBA00022786"/>
    </source>
</evidence>
<evidence type="ECO:0000256" key="6">
    <source>
        <dbReference type="ARBA" id="ARBA00022801"/>
    </source>
</evidence>
<evidence type="ECO:0000259" key="17">
    <source>
        <dbReference type="PROSITE" id="PS50090"/>
    </source>
</evidence>
<comment type="subcellular location">
    <subcellularLocation>
        <location evidence="1">Nucleus</location>
    </subcellularLocation>
</comment>
<feature type="compositionally biased region" description="Acidic residues" evidence="16">
    <location>
        <begin position="369"/>
        <end position="391"/>
    </location>
</feature>
<dbReference type="SMART" id="SM00717">
    <property type="entry name" value="SANT"/>
    <property type="match status" value="1"/>
</dbReference>
<keyword evidence="23" id="KW-1185">Reference proteome</keyword>
<feature type="region of interest" description="Disordered" evidence="16">
    <location>
        <begin position="356"/>
        <end position="391"/>
    </location>
</feature>
<keyword evidence="7" id="KW-0862">Zinc</keyword>
<dbReference type="GO" id="GO:0003677">
    <property type="term" value="F:DNA binding"/>
    <property type="evidence" value="ECO:0007669"/>
    <property type="project" value="UniProtKB-KW"/>
</dbReference>
<dbReference type="PROSITE" id="PS50249">
    <property type="entry name" value="MPN"/>
    <property type="match status" value="1"/>
</dbReference>
<dbReference type="CTD" id="114803"/>
<dbReference type="InterPro" id="IPR007526">
    <property type="entry name" value="SWIRM"/>
</dbReference>
<dbReference type="GO" id="GO:0006325">
    <property type="term" value="P:chromatin organization"/>
    <property type="evidence" value="ECO:0007669"/>
    <property type="project" value="UniProtKB-KW"/>
</dbReference>
<dbReference type="Pfam" id="PF00249">
    <property type="entry name" value="Myb_DNA-binding"/>
    <property type="match status" value="1"/>
</dbReference>
<feature type="region of interest" description="Disordered" evidence="16">
    <location>
        <begin position="80"/>
        <end position="108"/>
    </location>
</feature>
<keyword evidence="12" id="KW-0010">Activator</keyword>
<evidence type="ECO:0000256" key="1">
    <source>
        <dbReference type="ARBA" id="ARBA00004123"/>
    </source>
</evidence>
<feature type="domain" description="SANT" evidence="20">
    <location>
        <begin position="101"/>
        <end position="152"/>
    </location>
</feature>
<protein>
    <recommendedName>
        <fullName evidence="15">Myb-like, SWIRM and MPN domain-containing protein 1</fullName>
    </recommendedName>
</protein>
<dbReference type="SUPFAM" id="SSF46689">
    <property type="entry name" value="Homeodomain-like"/>
    <property type="match status" value="2"/>
</dbReference>
<feature type="region of interest" description="Disordered" evidence="16">
    <location>
        <begin position="824"/>
        <end position="884"/>
    </location>
</feature>
<name>A0A667Z4A1_9TELE</name>
<keyword evidence="4" id="KW-0479">Metal-binding</keyword>
<proteinExistence type="inferred from homology"/>
<dbReference type="GeneID" id="115358374"/>
<dbReference type="InterPro" id="IPR001005">
    <property type="entry name" value="SANT/Myb"/>
</dbReference>
<dbReference type="PANTHER" id="PTHR10410">
    <property type="entry name" value="EUKARYOTIC TRANSLATION INITIATION FACTOR 3 -RELATED"/>
    <property type="match status" value="1"/>
</dbReference>
<keyword evidence="10" id="KW-0482">Metalloprotease</keyword>
<keyword evidence="9" id="KW-0805">Transcription regulation</keyword>
<keyword evidence="8" id="KW-0156">Chromatin regulator</keyword>
<dbReference type="Pfam" id="PF01398">
    <property type="entry name" value="JAB"/>
    <property type="match status" value="1"/>
</dbReference>